<dbReference type="GO" id="GO:0035556">
    <property type="term" value="P:intracellular signal transduction"/>
    <property type="evidence" value="ECO:0007669"/>
    <property type="project" value="InterPro"/>
</dbReference>
<gene>
    <name evidence="2" type="ORF">FPZ43_03155</name>
</gene>
<keyword evidence="3" id="KW-1185">Reference proteome</keyword>
<proteinExistence type="predicted"/>
<protein>
    <submittedName>
        <fullName evidence="2">Adenylate/guanylate cyclase domain-containing protein</fullName>
    </submittedName>
</protein>
<name>A0A563UJE2_9SPHI</name>
<dbReference type="SUPFAM" id="SSF55073">
    <property type="entry name" value="Nucleotide cyclase"/>
    <property type="match status" value="1"/>
</dbReference>
<dbReference type="PANTHER" id="PTHR43081:SF1">
    <property type="entry name" value="ADENYLATE CYCLASE, TERMINAL-DIFFERENTIATION SPECIFIC"/>
    <property type="match status" value="1"/>
</dbReference>
<dbReference type="GO" id="GO:0009190">
    <property type="term" value="P:cyclic nucleotide biosynthetic process"/>
    <property type="evidence" value="ECO:0007669"/>
    <property type="project" value="InterPro"/>
</dbReference>
<dbReference type="Gene3D" id="3.30.70.1230">
    <property type="entry name" value="Nucleotide cyclase"/>
    <property type="match status" value="1"/>
</dbReference>
<evidence type="ECO:0000313" key="3">
    <source>
        <dbReference type="Proteomes" id="UP000320042"/>
    </source>
</evidence>
<feature type="domain" description="Guanylate cyclase" evidence="1">
    <location>
        <begin position="33"/>
        <end position="166"/>
    </location>
</feature>
<dbReference type="InterPro" id="IPR001054">
    <property type="entry name" value="A/G_cyclase"/>
</dbReference>
<dbReference type="AlphaFoldDB" id="A0A563UJE2"/>
<dbReference type="EMBL" id="VOEJ01000001">
    <property type="protein sequence ID" value="TWR31487.1"/>
    <property type="molecule type" value="Genomic_DNA"/>
</dbReference>
<dbReference type="CDD" id="cd07302">
    <property type="entry name" value="CHD"/>
    <property type="match status" value="1"/>
</dbReference>
<dbReference type="GO" id="GO:0004016">
    <property type="term" value="F:adenylate cyclase activity"/>
    <property type="evidence" value="ECO:0007669"/>
    <property type="project" value="UniProtKB-ARBA"/>
</dbReference>
<dbReference type="OrthoDB" id="341967at2"/>
<dbReference type="RefSeq" id="WP_146380384.1">
    <property type="nucleotide sequence ID" value="NZ_VOEJ01000001.1"/>
</dbReference>
<dbReference type="PROSITE" id="PS50125">
    <property type="entry name" value="GUANYLATE_CYCLASE_2"/>
    <property type="match status" value="1"/>
</dbReference>
<dbReference type="Proteomes" id="UP000320042">
    <property type="component" value="Unassembled WGS sequence"/>
</dbReference>
<evidence type="ECO:0000259" key="1">
    <source>
        <dbReference type="PROSITE" id="PS50125"/>
    </source>
</evidence>
<dbReference type="InterPro" id="IPR029787">
    <property type="entry name" value="Nucleotide_cyclase"/>
</dbReference>
<comment type="caution">
    <text evidence="2">The sequence shown here is derived from an EMBL/GenBank/DDBJ whole genome shotgun (WGS) entry which is preliminary data.</text>
</comment>
<evidence type="ECO:0000313" key="2">
    <source>
        <dbReference type="EMBL" id="TWR31487.1"/>
    </source>
</evidence>
<sequence length="237" mass="26293">MKTTITTYRTMQHELLCQYNNPAEGNIIEKDLAILFLDLRDYTGLLQAQPAREVVHMVKKLFGFFSNVINSFGGRVIDRAGDSLYAVFGLKTSVQTAVVEAFNASKMLFDALAYFNTNFAVARFNKPIEIGIGLHAGNVIIEEMQNEQGAYLSVMGLPVNIAARLQAETRVLDNDFIVSEHAYGMLDGAQRNDQHFESRSVNVHGVNNKQSIRLAGSAYHNSKLLNDELSYLLAIAG</sequence>
<organism evidence="2 3">
    <name type="scientific">Mucilaginibacter pallidiroseus</name>
    <dbReference type="NCBI Taxonomy" id="2599295"/>
    <lineage>
        <taxon>Bacteria</taxon>
        <taxon>Pseudomonadati</taxon>
        <taxon>Bacteroidota</taxon>
        <taxon>Sphingobacteriia</taxon>
        <taxon>Sphingobacteriales</taxon>
        <taxon>Sphingobacteriaceae</taxon>
        <taxon>Mucilaginibacter</taxon>
    </lineage>
</organism>
<dbReference type="Pfam" id="PF00211">
    <property type="entry name" value="Guanylate_cyc"/>
    <property type="match status" value="1"/>
</dbReference>
<reference evidence="2 3" key="1">
    <citation type="submission" date="2019-07" db="EMBL/GenBank/DDBJ databases">
        <authorList>
            <person name="Kim J."/>
        </authorList>
    </citation>
    <scope>NUCLEOTIDE SEQUENCE [LARGE SCALE GENOMIC DNA]</scope>
    <source>
        <strain evidence="3">dk17</strain>
    </source>
</reference>
<dbReference type="InterPro" id="IPR050697">
    <property type="entry name" value="Adenylyl/Guanylyl_Cyclase_3/4"/>
</dbReference>
<accession>A0A563UJE2</accession>
<dbReference type="SMART" id="SM00044">
    <property type="entry name" value="CYCc"/>
    <property type="match status" value="1"/>
</dbReference>
<dbReference type="PANTHER" id="PTHR43081">
    <property type="entry name" value="ADENYLATE CYCLASE, TERMINAL-DIFFERENTIATION SPECIFIC-RELATED"/>
    <property type="match status" value="1"/>
</dbReference>